<organism evidence="2 3">
    <name type="scientific">Cephalotus follicularis</name>
    <name type="common">Albany pitcher plant</name>
    <dbReference type="NCBI Taxonomy" id="3775"/>
    <lineage>
        <taxon>Eukaryota</taxon>
        <taxon>Viridiplantae</taxon>
        <taxon>Streptophyta</taxon>
        <taxon>Embryophyta</taxon>
        <taxon>Tracheophyta</taxon>
        <taxon>Spermatophyta</taxon>
        <taxon>Magnoliopsida</taxon>
        <taxon>eudicotyledons</taxon>
        <taxon>Gunneridae</taxon>
        <taxon>Pentapetalae</taxon>
        <taxon>rosids</taxon>
        <taxon>fabids</taxon>
        <taxon>Oxalidales</taxon>
        <taxon>Cephalotaceae</taxon>
        <taxon>Cephalotus</taxon>
    </lineage>
</organism>
<gene>
    <name evidence="2" type="ORF">CFOL_v3_07254</name>
</gene>
<comment type="caution">
    <text evidence="2">The sequence shown here is derived from an EMBL/GenBank/DDBJ whole genome shotgun (WGS) entry which is preliminary data.</text>
</comment>
<dbReference type="EMBL" id="BDDD01000317">
    <property type="protein sequence ID" value="GAV63736.1"/>
    <property type="molecule type" value="Genomic_DNA"/>
</dbReference>
<evidence type="ECO:0000313" key="2">
    <source>
        <dbReference type="EMBL" id="GAV63736.1"/>
    </source>
</evidence>
<evidence type="ECO:0000256" key="1">
    <source>
        <dbReference type="SAM" id="MobiDB-lite"/>
    </source>
</evidence>
<reference evidence="3" key="1">
    <citation type="submission" date="2016-04" db="EMBL/GenBank/DDBJ databases">
        <title>Cephalotus genome sequencing.</title>
        <authorList>
            <person name="Fukushima K."/>
            <person name="Hasebe M."/>
            <person name="Fang X."/>
        </authorList>
    </citation>
    <scope>NUCLEOTIDE SEQUENCE [LARGE SCALE GENOMIC DNA]</scope>
    <source>
        <strain evidence="3">cv. St1</strain>
    </source>
</reference>
<evidence type="ECO:0008006" key="4">
    <source>
        <dbReference type="Google" id="ProtNLM"/>
    </source>
</evidence>
<dbReference type="InParanoid" id="A0A1Q3B6S9"/>
<accession>A0A1Q3B6S9</accession>
<dbReference type="AlphaFoldDB" id="A0A1Q3B6S9"/>
<name>A0A1Q3B6S9_CEPFO</name>
<keyword evidence="3" id="KW-1185">Reference proteome</keyword>
<feature type="region of interest" description="Disordered" evidence="1">
    <location>
        <begin position="159"/>
        <end position="182"/>
    </location>
</feature>
<evidence type="ECO:0000313" key="3">
    <source>
        <dbReference type="Proteomes" id="UP000187406"/>
    </source>
</evidence>
<sequence length="182" mass="20807">MLWHELDLHYEADWEDLGGNQKFKKHLEKERLYELLAGLNRELDEVHGRVLGHRPVPSIDDAFADVRREAGRRRVMLSEKKDSPTVSGGDKPIETMALTVKNIPDRLNGEQKNSQKSGRPWCNHCNKVGHTHDTFWDIHRKPANWKPRGLNRSKGLQASVEEKGEDTQANNEPNGAFLSNTI</sequence>
<dbReference type="OrthoDB" id="1190472at2759"/>
<protein>
    <recommendedName>
        <fullName evidence="4">UBN2_3 domain-containing protein</fullName>
    </recommendedName>
</protein>
<feature type="compositionally biased region" description="Polar residues" evidence="1">
    <location>
        <begin position="167"/>
        <end position="182"/>
    </location>
</feature>
<dbReference type="Proteomes" id="UP000187406">
    <property type="component" value="Unassembled WGS sequence"/>
</dbReference>
<dbReference type="PANTHER" id="PTHR34222">
    <property type="entry name" value="GAG_PRE-INTEGRS DOMAIN-CONTAINING PROTEIN"/>
    <property type="match status" value="1"/>
</dbReference>
<proteinExistence type="predicted"/>
<dbReference type="PANTHER" id="PTHR34222:SF40">
    <property type="match status" value="1"/>
</dbReference>